<dbReference type="OrthoDB" id="655030at2759"/>
<dbReference type="EMBL" id="JAFJYH010000027">
    <property type="protein sequence ID" value="KAG4423934.1"/>
    <property type="molecule type" value="Genomic_DNA"/>
</dbReference>
<dbReference type="Pfam" id="PF01494">
    <property type="entry name" value="FAD_binding_3"/>
    <property type="match status" value="1"/>
</dbReference>
<accession>A0A8H7WFM9</accession>
<dbReference type="InterPro" id="IPR002938">
    <property type="entry name" value="FAD-bd"/>
</dbReference>
<keyword evidence="7" id="KW-1185">Reference proteome</keyword>
<dbReference type="PRINTS" id="PR00420">
    <property type="entry name" value="RNGMNOXGNASE"/>
</dbReference>
<dbReference type="GO" id="GO:0071949">
    <property type="term" value="F:FAD binding"/>
    <property type="evidence" value="ECO:0007669"/>
    <property type="project" value="InterPro"/>
</dbReference>
<dbReference type="PANTHER" id="PTHR46972">
    <property type="entry name" value="MONOOXYGENASE ASQM-RELATED"/>
    <property type="match status" value="1"/>
</dbReference>
<protein>
    <recommendedName>
        <fullName evidence="5">FAD-binding domain-containing protein</fullName>
    </recommendedName>
</protein>
<proteinExistence type="predicted"/>
<feature type="domain" description="FAD-binding" evidence="5">
    <location>
        <begin position="7"/>
        <end position="346"/>
    </location>
</feature>
<dbReference type="AlphaFoldDB" id="A0A8H7WFM9"/>
<evidence type="ECO:0000313" key="7">
    <source>
        <dbReference type="Proteomes" id="UP000664132"/>
    </source>
</evidence>
<dbReference type="Proteomes" id="UP000664132">
    <property type="component" value="Unassembled WGS sequence"/>
</dbReference>
<evidence type="ECO:0000256" key="3">
    <source>
        <dbReference type="ARBA" id="ARBA00023002"/>
    </source>
</evidence>
<organism evidence="6 7">
    <name type="scientific">Cadophora malorum</name>
    <dbReference type="NCBI Taxonomy" id="108018"/>
    <lineage>
        <taxon>Eukaryota</taxon>
        <taxon>Fungi</taxon>
        <taxon>Dikarya</taxon>
        <taxon>Ascomycota</taxon>
        <taxon>Pezizomycotina</taxon>
        <taxon>Leotiomycetes</taxon>
        <taxon>Helotiales</taxon>
        <taxon>Ploettnerulaceae</taxon>
        <taxon>Cadophora</taxon>
    </lineage>
</organism>
<dbReference type="PANTHER" id="PTHR46972:SF1">
    <property type="entry name" value="FAD DEPENDENT OXIDOREDUCTASE DOMAIN-CONTAINING PROTEIN"/>
    <property type="match status" value="1"/>
</dbReference>
<evidence type="ECO:0000256" key="1">
    <source>
        <dbReference type="ARBA" id="ARBA00022630"/>
    </source>
</evidence>
<dbReference type="Gene3D" id="3.50.50.60">
    <property type="entry name" value="FAD/NAD(P)-binding domain"/>
    <property type="match status" value="1"/>
</dbReference>
<keyword evidence="1" id="KW-0285">Flavoprotein</keyword>
<evidence type="ECO:0000259" key="5">
    <source>
        <dbReference type="Pfam" id="PF01494"/>
    </source>
</evidence>
<dbReference type="InterPro" id="IPR036188">
    <property type="entry name" value="FAD/NAD-bd_sf"/>
</dbReference>
<evidence type="ECO:0000313" key="6">
    <source>
        <dbReference type="EMBL" id="KAG4423934.1"/>
    </source>
</evidence>
<dbReference type="SUPFAM" id="SSF51905">
    <property type="entry name" value="FAD/NAD(P)-binding domain"/>
    <property type="match status" value="1"/>
</dbReference>
<gene>
    <name evidence="6" type="ORF">IFR04_002929</name>
</gene>
<keyword evidence="4" id="KW-0503">Monooxygenase</keyword>
<comment type="caution">
    <text evidence="6">The sequence shown here is derived from an EMBL/GenBank/DDBJ whole genome shotgun (WGS) entry which is preliminary data.</text>
</comment>
<reference evidence="6" key="1">
    <citation type="submission" date="2021-02" db="EMBL/GenBank/DDBJ databases">
        <title>Genome sequence Cadophora malorum strain M34.</title>
        <authorList>
            <person name="Stefanovic E."/>
            <person name="Vu D."/>
            <person name="Scully C."/>
            <person name="Dijksterhuis J."/>
            <person name="Roader J."/>
            <person name="Houbraken J."/>
        </authorList>
    </citation>
    <scope>NUCLEOTIDE SEQUENCE</scope>
    <source>
        <strain evidence="6">M34</strain>
    </source>
</reference>
<evidence type="ECO:0000256" key="4">
    <source>
        <dbReference type="ARBA" id="ARBA00023033"/>
    </source>
</evidence>
<keyword evidence="3" id="KW-0560">Oxidoreductase</keyword>
<evidence type="ECO:0000256" key="2">
    <source>
        <dbReference type="ARBA" id="ARBA00022827"/>
    </source>
</evidence>
<name>A0A8H7WFM9_9HELO</name>
<dbReference type="GO" id="GO:0004497">
    <property type="term" value="F:monooxygenase activity"/>
    <property type="evidence" value="ECO:0007669"/>
    <property type="project" value="UniProtKB-KW"/>
</dbReference>
<sequence length="379" mass="41289">MLSRQGIAIIGGGPCGLTLARLLECKGIAYTVFERDSSAISNNAAGGSLDIHAETGQRALKEAGLFEQFKKVARYDDTAVAIADKRGKRVLEMGQERDAPEIDRADLRRILLESIPEDKIKWGHALKSAELGQGASPVLTFANGAVLDGFRLVVGADGAWSKVRRLVTQATPKYSGKTFLESRINTSNPLYPTLASKVGPGMFLSIGDGQPIVTQRQGNGSYRNYYGLQVPADFFRNDTAVDFQNVEATRAMLLRDFYSDWDGEYKELIQHATDFRVWPLHTLAVEDVDWESVPGVTLVGDAAHLTIPNGEGVNLAMTDALELASKLAKFEGTEDLAVAIKEYETDMFLRGKATIGEGWKMADGMFGDSPESFLQVMGA</sequence>
<keyword evidence="2" id="KW-0274">FAD</keyword>